<evidence type="ECO:0000313" key="1">
    <source>
        <dbReference type="EMBL" id="KIK75802.1"/>
    </source>
</evidence>
<gene>
    <name evidence="1" type="ORF">PAXRUDRAFT_171678</name>
</gene>
<dbReference type="HOGENOM" id="CLU_170509_0_0_1"/>
<reference evidence="1 2" key="1">
    <citation type="submission" date="2014-04" db="EMBL/GenBank/DDBJ databases">
        <authorList>
            <consortium name="DOE Joint Genome Institute"/>
            <person name="Kuo A."/>
            <person name="Kohler A."/>
            <person name="Jargeat P."/>
            <person name="Nagy L.G."/>
            <person name="Floudas D."/>
            <person name="Copeland A."/>
            <person name="Barry K.W."/>
            <person name="Cichocki N."/>
            <person name="Veneault-Fourrey C."/>
            <person name="LaButti K."/>
            <person name="Lindquist E.A."/>
            <person name="Lipzen A."/>
            <person name="Lundell T."/>
            <person name="Morin E."/>
            <person name="Murat C."/>
            <person name="Sun H."/>
            <person name="Tunlid A."/>
            <person name="Henrissat B."/>
            <person name="Grigoriev I.V."/>
            <person name="Hibbett D.S."/>
            <person name="Martin F."/>
            <person name="Nordberg H.P."/>
            <person name="Cantor M.N."/>
            <person name="Hua S.X."/>
        </authorList>
    </citation>
    <scope>NUCLEOTIDE SEQUENCE [LARGE SCALE GENOMIC DNA]</scope>
    <source>
        <strain evidence="1 2">Ve08.2h10</strain>
    </source>
</reference>
<dbReference type="OrthoDB" id="2652027at2759"/>
<sequence>VLDEQVENLLEEMKVKVQDCYGTGQCDRWKNVSKTSIIGTMINVEYMPYPLNTIDISAKLKTAVELLKLVEAEIKYTVEVLKIVIVAWCTDASGESAKMRRLLVQKMPHLVVVDCWAHQVRPHQFVDS</sequence>
<feature type="non-terminal residue" evidence="1">
    <location>
        <position position="1"/>
    </location>
</feature>
<reference evidence="2" key="2">
    <citation type="submission" date="2015-01" db="EMBL/GenBank/DDBJ databases">
        <title>Evolutionary Origins and Diversification of the Mycorrhizal Mutualists.</title>
        <authorList>
            <consortium name="DOE Joint Genome Institute"/>
            <consortium name="Mycorrhizal Genomics Consortium"/>
            <person name="Kohler A."/>
            <person name="Kuo A."/>
            <person name="Nagy L.G."/>
            <person name="Floudas D."/>
            <person name="Copeland A."/>
            <person name="Barry K.W."/>
            <person name="Cichocki N."/>
            <person name="Veneault-Fourrey C."/>
            <person name="LaButti K."/>
            <person name="Lindquist E.A."/>
            <person name="Lipzen A."/>
            <person name="Lundell T."/>
            <person name="Morin E."/>
            <person name="Murat C."/>
            <person name="Riley R."/>
            <person name="Ohm R."/>
            <person name="Sun H."/>
            <person name="Tunlid A."/>
            <person name="Henrissat B."/>
            <person name="Grigoriev I.V."/>
            <person name="Hibbett D.S."/>
            <person name="Martin F."/>
        </authorList>
    </citation>
    <scope>NUCLEOTIDE SEQUENCE [LARGE SCALE GENOMIC DNA]</scope>
    <source>
        <strain evidence="2">Ve08.2h10</strain>
    </source>
</reference>
<evidence type="ECO:0008006" key="3">
    <source>
        <dbReference type="Google" id="ProtNLM"/>
    </source>
</evidence>
<accession>A0A0D0BX05</accession>
<dbReference type="EMBL" id="KN827856">
    <property type="protein sequence ID" value="KIK75802.1"/>
    <property type="molecule type" value="Genomic_DNA"/>
</dbReference>
<evidence type="ECO:0000313" key="2">
    <source>
        <dbReference type="Proteomes" id="UP000054538"/>
    </source>
</evidence>
<proteinExistence type="predicted"/>
<dbReference type="Proteomes" id="UP000054538">
    <property type="component" value="Unassembled WGS sequence"/>
</dbReference>
<dbReference type="STRING" id="930991.A0A0D0BX05"/>
<name>A0A0D0BX05_9AGAM</name>
<dbReference type="InParanoid" id="A0A0D0BX05"/>
<protein>
    <recommendedName>
        <fullName evidence="3">DUF659 domain-containing protein</fullName>
    </recommendedName>
</protein>
<organism evidence="1 2">
    <name type="scientific">Paxillus rubicundulus Ve08.2h10</name>
    <dbReference type="NCBI Taxonomy" id="930991"/>
    <lineage>
        <taxon>Eukaryota</taxon>
        <taxon>Fungi</taxon>
        <taxon>Dikarya</taxon>
        <taxon>Basidiomycota</taxon>
        <taxon>Agaricomycotina</taxon>
        <taxon>Agaricomycetes</taxon>
        <taxon>Agaricomycetidae</taxon>
        <taxon>Boletales</taxon>
        <taxon>Paxilineae</taxon>
        <taxon>Paxillaceae</taxon>
        <taxon>Paxillus</taxon>
    </lineage>
</organism>
<dbReference type="AlphaFoldDB" id="A0A0D0BX05"/>
<keyword evidence="2" id="KW-1185">Reference proteome</keyword>